<keyword evidence="1" id="KW-0812">Transmembrane</keyword>
<keyword evidence="1" id="KW-0472">Membrane</keyword>
<dbReference type="AlphaFoldDB" id="A0A8J5SQL9"/>
<dbReference type="PANTHER" id="PTHR32175">
    <property type="entry name" value="PROTEIN, PUTATIVE, EXPRESSED-RELATED"/>
    <property type="match status" value="1"/>
</dbReference>
<dbReference type="PANTHER" id="PTHR32175:SF9">
    <property type="entry name" value="OS01G0784600 PROTEIN"/>
    <property type="match status" value="1"/>
</dbReference>
<protein>
    <recommendedName>
        <fullName evidence="4">Sulfotransferase</fullName>
    </recommendedName>
</protein>
<reference evidence="2" key="2">
    <citation type="submission" date="2021-02" db="EMBL/GenBank/DDBJ databases">
        <authorList>
            <person name="Kimball J.A."/>
            <person name="Haas M.W."/>
            <person name="Macchietto M."/>
            <person name="Kono T."/>
            <person name="Duquette J."/>
            <person name="Shao M."/>
        </authorList>
    </citation>
    <scope>NUCLEOTIDE SEQUENCE</scope>
    <source>
        <tissue evidence="2">Fresh leaf tissue</tissue>
    </source>
</reference>
<accession>A0A8J5SQL9</accession>
<evidence type="ECO:0000313" key="3">
    <source>
        <dbReference type="Proteomes" id="UP000729402"/>
    </source>
</evidence>
<comment type="caution">
    <text evidence="2">The sequence shown here is derived from an EMBL/GenBank/DDBJ whole genome shotgun (WGS) entry which is preliminary data.</text>
</comment>
<sequence length="380" mass="43833">MKVRSFRRLVSSALRRQRWWCFDVCLHSPMEKDRSVAVEDFGSATKDTVNISTKTTRRYPLLSWIAILALIALVGVYIFSLSFKQNGMLLGLKQTNMIEKEREKPCHDPNIPVTEIPYVHYPTPDTYSRKECACTPVRFFAILSMQRSGSGWVETLLNSHENISSNGEIFSIKERRSNITSITKTLDTLYNLDWLSSAAKNECTAAVGLKWMLNQGLMKHHKDIVEYFNRRSVSAIFLLRRNLLRRYVSVLANAHDSATKQLNGTHKAHVHSEHEANVLAQYKPIIDTKLLIAELKRSDRMAADALVNFKKTRHIILYYEDVVRNKTKLMDVLDFLKLPKRKLSSRHVKIHTKLLRAHIDNWVDVNNTLMGTQYESFLNG</sequence>
<proteinExistence type="predicted"/>
<dbReference type="Proteomes" id="UP000729402">
    <property type="component" value="Unassembled WGS sequence"/>
</dbReference>
<dbReference type="EMBL" id="JAAALK010000282">
    <property type="protein sequence ID" value="KAG8078163.1"/>
    <property type="molecule type" value="Genomic_DNA"/>
</dbReference>
<dbReference type="OrthoDB" id="2015035at2759"/>
<reference evidence="2" key="1">
    <citation type="journal article" date="2021" name="bioRxiv">
        <title>Whole Genome Assembly and Annotation of Northern Wild Rice, Zizania palustris L., Supports a Whole Genome Duplication in the Zizania Genus.</title>
        <authorList>
            <person name="Haas M."/>
            <person name="Kono T."/>
            <person name="Macchietto M."/>
            <person name="Millas R."/>
            <person name="McGilp L."/>
            <person name="Shao M."/>
            <person name="Duquette J."/>
            <person name="Hirsch C.N."/>
            <person name="Kimball J."/>
        </authorList>
    </citation>
    <scope>NUCLEOTIDE SEQUENCE</scope>
    <source>
        <tissue evidence="2">Fresh leaf tissue</tissue>
    </source>
</reference>
<keyword evidence="1" id="KW-1133">Transmembrane helix</keyword>
<organism evidence="2 3">
    <name type="scientific">Zizania palustris</name>
    <name type="common">Northern wild rice</name>
    <dbReference type="NCBI Taxonomy" id="103762"/>
    <lineage>
        <taxon>Eukaryota</taxon>
        <taxon>Viridiplantae</taxon>
        <taxon>Streptophyta</taxon>
        <taxon>Embryophyta</taxon>
        <taxon>Tracheophyta</taxon>
        <taxon>Spermatophyta</taxon>
        <taxon>Magnoliopsida</taxon>
        <taxon>Liliopsida</taxon>
        <taxon>Poales</taxon>
        <taxon>Poaceae</taxon>
        <taxon>BOP clade</taxon>
        <taxon>Oryzoideae</taxon>
        <taxon>Oryzeae</taxon>
        <taxon>Zizaniinae</taxon>
        <taxon>Zizania</taxon>
    </lineage>
</organism>
<evidence type="ECO:0000313" key="2">
    <source>
        <dbReference type="EMBL" id="KAG8078163.1"/>
    </source>
</evidence>
<evidence type="ECO:0008006" key="4">
    <source>
        <dbReference type="Google" id="ProtNLM"/>
    </source>
</evidence>
<gene>
    <name evidence="2" type="ORF">GUJ93_ZPchr0007g5394</name>
</gene>
<keyword evidence="3" id="KW-1185">Reference proteome</keyword>
<feature type="transmembrane region" description="Helical" evidence="1">
    <location>
        <begin position="61"/>
        <end position="83"/>
    </location>
</feature>
<evidence type="ECO:0000256" key="1">
    <source>
        <dbReference type="SAM" id="Phobius"/>
    </source>
</evidence>
<name>A0A8J5SQL9_ZIZPA</name>
<dbReference type="InterPro" id="IPR052796">
    <property type="entry name" value="Nod_factor_sulfotransferase"/>
</dbReference>